<evidence type="ECO:0000313" key="3">
    <source>
        <dbReference type="EMBL" id="ABI57909.1"/>
    </source>
</evidence>
<evidence type="ECO:0000259" key="2">
    <source>
        <dbReference type="Pfam" id="PF01551"/>
    </source>
</evidence>
<keyword evidence="1" id="KW-0175">Coiled coil</keyword>
<accession>Q0A5H8</accession>
<keyword evidence="4" id="KW-1185">Reference proteome</keyword>
<evidence type="ECO:0000256" key="1">
    <source>
        <dbReference type="SAM" id="Coils"/>
    </source>
</evidence>
<dbReference type="SUPFAM" id="SSF51261">
    <property type="entry name" value="Duplicated hybrid motif"/>
    <property type="match status" value="1"/>
</dbReference>
<evidence type="ECO:0000313" key="4">
    <source>
        <dbReference type="Proteomes" id="UP000001962"/>
    </source>
</evidence>
<dbReference type="HOGENOM" id="CLU_029425_4_0_6"/>
<dbReference type="InterPro" id="IPR050570">
    <property type="entry name" value="Cell_wall_metabolism_enzyme"/>
</dbReference>
<dbReference type="PANTHER" id="PTHR21666">
    <property type="entry name" value="PEPTIDASE-RELATED"/>
    <property type="match status" value="1"/>
</dbReference>
<sequence>MIPASRPPRRSPEAHPRAGIAMRIAPMLLLITALTLVSPLAAGVEDDLQATEAELEAVRERIEAARQALARDEAERDAAEAALEESDRRVQRAARALRAAEEERAALEARVAELEAKMAERDQHLRAQRERLARQLRAVWQGGRDAGLRVLLNQQDPSALQRLLAYHSRLDAARRADLVSVIETLERLQSLEQRLQEQSEALARAEMAARERRAELAREREQQRRRLARLEASLAETGEQLMRMEEDEQRLQGLLDELAEELAAVPERDLQDLRFREHRGALPWPVEGRLGARFGDSRELGNIKWRGLVIDAENGTEVQAVATGQVVYADWFRGLGLLVILDHGDGYLSLYGYNESLFVEEGEWVQAGAVLASVGASGGRREPGLYFEVRADGDPVDPLPWLAAR</sequence>
<dbReference type="Pfam" id="PF01551">
    <property type="entry name" value="Peptidase_M23"/>
    <property type="match status" value="1"/>
</dbReference>
<dbReference type="PANTHER" id="PTHR21666:SF270">
    <property type="entry name" value="MUREIN HYDROLASE ACTIVATOR ENVC"/>
    <property type="match status" value="1"/>
</dbReference>
<protein>
    <submittedName>
        <fullName evidence="3">Peptidase M23B</fullName>
    </submittedName>
</protein>
<dbReference type="InterPro" id="IPR011055">
    <property type="entry name" value="Dup_hybrid_motif"/>
</dbReference>
<dbReference type="Gene3D" id="2.70.70.10">
    <property type="entry name" value="Glucose Permease (Domain IIA)"/>
    <property type="match status" value="1"/>
</dbReference>
<feature type="coiled-coil region" evidence="1">
    <location>
        <begin position="178"/>
        <end position="264"/>
    </location>
</feature>
<dbReference type="InterPro" id="IPR016047">
    <property type="entry name" value="M23ase_b-sheet_dom"/>
</dbReference>
<dbReference type="FunFam" id="2.70.70.10:FF:000003">
    <property type="entry name" value="Murein hydrolase activator EnvC"/>
    <property type="match status" value="1"/>
</dbReference>
<dbReference type="CDD" id="cd12797">
    <property type="entry name" value="M23_peptidase"/>
    <property type="match status" value="1"/>
</dbReference>
<dbReference type="KEGG" id="aeh:Mlg_2569"/>
<reference evidence="4" key="1">
    <citation type="submission" date="2006-08" db="EMBL/GenBank/DDBJ databases">
        <title>Complete sequence of Alkalilimnicola ehrilichei MLHE-1.</title>
        <authorList>
            <person name="Copeland A."/>
            <person name="Lucas S."/>
            <person name="Lapidus A."/>
            <person name="Barry K."/>
            <person name="Detter J.C."/>
            <person name="Glavina del Rio T."/>
            <person name="Hammon N."/>
            <person name="Israni S."/>
            <person name="Dalin E."/>
            <person name="Tice H."/>
            <person name="Pitluck S."/>
            <person name="Sims D."/>
            <person name="Brettin T."/>
            <person name="Bruce D."/>
            <person name="Han C."/>
            <person name="Tapia R."/>
            <person name="Gilna P."/>
            <person name="Schmutz J."/>
            <person name="Larimer F."/>
            <person name="Land M."/>
            <person name="Hauser L."/>
            <person name="Kyrpides N."/>
            <person name="Mikhailova N."/>
            <person name="Oremland R.S."/>
            <person name="Hoeft S.E."/>
            <person name="Switzer-Blum J."/>
            <person name="Kulp T."/>
            <person name="King G."/>
            <person name="Tabita R."/>
            <person name="Witte B."/>
            <person name="Santini J.M."/>
            <person name="Basu P."/>
            <person name="Hollibaugh J.T."/>
            <person name="Xie G."/>
            <person name="Stolz J.F."/>
            <person name="Richardson P."/>
        </authorList>
    </citation>
    <scope>NUCLEOTIDE SEQUENCE [LARGE SCALE GENOMIC DNA]</scope>
    <source>
        <strain evidence="4">ATCC BAA-1101 / DSM 17681 / MLHE-1</strain>
    </source>
</reference>
<feature type="domain" description="M23ase beta-sheet core" evidence="2">
    <location>
        <begin position="305"/>
        <end position="398"/>
    </location>
</feature>
<dbReference type="Proteomes" id="UP000001962">
    <property type="component" value="Chromosome"/>
</dbReference>
<gene>
    <name evidence="3" type="ordered locus">Mlg_2569</name>
</gene>
<dbReference type="EMBL" id="CP000453">
    <property type="protein sequence ID" value="ABI57909.1"/>
    <property type="molecule type" value="Genomic_DNA"/>
</dbReference>
<dbReference type="AlphaFoldDB" id="Q0A5H8"/>
<organism evidence="3 4">
    <name type="scientific">Alkalilimnicola ehrlichii (strain ATCC BAA-1101 / DSM 17681 / MLHE-1)</name>
    <dbReference type="NCBI Taxonomy" id="187272"/>
    <lineage>
        <taxon>Bacteria</taxon>
        <taxon>Pseudomonadati</taxon>
        <taxon>Pseudomonadota</taxon>
        <taxon>Gammaproteobacteria</taxon>
        <taxon>Chromatiales</taxon>
        <taxon>Ectothiorhodospiraceae</taxon>
        <taxon>Alkalilimnicola</taxon>
    </lineage>
</organism>
<feature type="coiled-coil region" evidence="1">
    <location>
        <begin position="41"/>
        <end position="131"/>
    </location>
</feature>
<dbReference type="eggNOG" id="COG4942">
    <property type="taxonomic scope" value="Bacteria"/>
</dbReference>
<proteinExistence type="predicted"/>
<name>Q0A5H8_ALKEH</name>
<dbReference type="Gene3D" id="6.10.250.3150">
    <property type="match status" value="1"/>
</dbReference>
<dbReference type="GO" id="GO:0004222">
    <property type="term" value="F:metalloendopeptidase activity"/>
    <property type="evidence" value="ECO:0007669"/>
    <property type="project" value="TreeGrafter"/>
</dbReference>